<dbReference type="EMBL" id="KF771238">
    <property type="protein sequence ID" value="AHI60688.1"/>
    <property type="molecule type" value="Genomic_DNA"/>
</dbReference>
<dbReference type="Proteomes" id="UP000028462">
    <property type="component" value="Segment"/>
</dbReference>
<dbReference type="GeneID" id="20282783"/>
<reference evidence="1 2" key="1">
    <citation type="journal article" date="2014" name="PLoS ONE">
        <title>Four Escherichia coli O157:H7 Phages: A New Bacteriophage Genus and Taxonomic Classification of T1-Like Phages.</title>
        <authorList>
            <person name="Niu Y.D."/>
            <person name="McAllister T.A."/>
            <person name="Nash J.H."/>
            <person name="Kropinski A.M."/>
            <person name="Stanford K."/>
        </authorList>
    </citation>
    <scope>NUCLEOTIDE SEQUENCE [LARGE SCALE GENOMIC DNA]</scope>
</reference>
<evidence type="ECO:0000313" key="1">
    <source>
        <dbReference type="EMBL" id="AHI60688.1"/>
    </source>
</evidence>
<evidence type="ECO:0000313" key="2">
    <source>
        <dbReference type="Proteomes" id="UP000028462"/>
    </source>
</evidence>
<proteinExistence type="predicted"/>
<accession>A0A067YXT5</accession>
<dbReference type="KEGG" id="vg:20282783"/>
<protein>
    <submittedName>
        <fullName evidence="1">Uncharacterized protein</fullName>
    </submittedName>
</protein>
<dbReference type="RefSeq" id="YP_009055406.1">
    <property type="nucleotide sequence ID" value="NC_024784.1"/>
</dbReference>
<name>A0A067YXT5_9CAUD</name>
<organism evidence="1 2">
    <name type="scientific">Escherichia phage vB_EcoS_AHS24</name>
    <dbReference type="NCBI Taxonomy" id="1416030"/>
    <lineage>
        <taxon>Viruses</taxon>
        <taxon>Duplodnaviria</taxon>
        <taxon>Heunggongvirae</taxon>
        <taxon>Uroviricota</taxon>
        <taxon>Caudoviricetes</taxon>
        <taxon>Drexlerviridae</taxon>
        <taxon>Rogunavirinae</taxon>
        <taxon>Rogunavirus</taxon>
        <taxon>Rogunavirus AHS24</taxon>
    </lineage>
</organism>
<sequence>MKVKITALSKTDGFDDEEYEFYGLEPGGVYNVVAVYEELESMVIKNKHDRNVMVYNFEVERYED</sequence>
<gene>
    <name evidence="1" type="ORF">AHS24_66</name>
</gene>
<dbReference type="OrthoDB" id="22669at10239"/>
<keyword evidence="2" id="KW-1185">Reference proteome</keyword>